<feature type="transmembrane region" description="Helical" evidence="18">
    <location>
        <begin position="289"/>
        <end position="313"/>
    </location>
</feature>
<feature type="transmembrane region" description="Helical" evidence="18">
    <location>
        <begin position="220"/>
        <end position="240"/>
    </location>
</feature>
<dbReference type="UniPathway" id="UPA00378"/>
<dbReference type="STRING" id="195883.A0A482XSG2"/>
<feature type="transmembrane region" description="Helical" evidence="18">
    <location>
        <begin position="349"/>
        <end position="368"/>
    </location>
</feature>
<dbReference type="InterPro" id="IPR019734">
    <property type="entry name" value="TPR_rpt"/>
</dbReference>
<keyword evidence="13 18" id="KW-0472">Membrane</keyword>
<keyword evidence="10 16" id="KW-0802">TPR repeat</keyword>
<accession>A0A482XSG2</accession>
<keyword evidence="7" id="KW-0808">Transferase</keyword>
<evidence type="ECO:0000256" key="12">
    <source>
        <dbReference type="ARBA" id="ARBA00022989"/>
    </source>
</evidence>
<comment type="pathway">
    <text evidence="4">Protein modification; protein glycosylation.</text>
</comment>
<comment type="subcellular location">
    <subcellularLocation>
        <location evidence="3">Endoplasmic reticulum</location>
    </subcellularLocation>
    <subcellularLocation>
        <location evidence="2">Membrane</location>
        <topology evidence="2">Multi-pass membrane protein</topology>
    </subcellularLocation>
</comment>
<evidence type="ECO:0000256" key="4">
    <source>
        <dbReference type="ARBA" id="ARBA00004922"/>
    </source>
</evidence>
<dbReference type="Pfam" id="PF13432">
    <property type="entry name" value="TPR_16"/>
    <property type="match status" value="1"/>
</dbReference>
<evidence type="ECO:0000256" key="3">
    <source>
        <dbReference type="ARBA" id="ARBA00004240"/>
    </source>
</evidence>
<evidence type="ECO:0000256" key="14">
    <source>
        <dbReference type="ARBA" id="ARBA00045085"/>
    </source>
</evidence>
<comment type="catalytic activity">
    <reaction evidence="15">
        <text>a di-trans,poly-cis-dolichyl beta-D-mannosyl phosphate + L-seryl-[protein] = 3-O-(alpha-D-mannosyl)-L-seryl-[protein] + a di-trans,poly-cis-dolichyl phosphate + H(+)</text>
        <dbReference type="Rhea" id="RHEA:17377"/>
        <dbReference type="Rhea" id="RHEA-COMP:9863"/>
        <dbReference type="Rhea" id="RHEA-COMP:13546"/>
        <dbReference type="Rhea" id="RHEA-COMP:19498"/>
        <dbReference type="Rhea" id="RHEA-COMP:19501"/>
        <dbReference type="ChEBI" id="CHEBI:15378"/>
        <dbReference type="ChEBI" id="CHEBI:29999"/>
        <dbReference type="ChEBI" id="CHEBI:57683"/>
        <dbReference type="ChEBI" id="CHEBI:58211"/>
        <dbReference type="ChEBI" id="CHEBI:137321"/>
        <dbReference type="EC" id="2.4.1.109"/>
    </reaction>
</comment>
<keyword evidence="8 18" id="KW-0812">Transmembrane</keyword>
<dbReference type="EC" id="2.4.1.109" evidence="6"/>
<evidence type="ECO:0000256" key="11">
    <source>
        <dbReference type="ARBA" id="ARBA00022824"/>
    </source>
</evidence>
<dbReference type="OrthoDB" id="418153at2759"/>
<dbReference type="InterPro" id="IPR011990">
    <property type="entry name" value="TPR-like_helical_dom_sf"/>
</dbReference>
<evidence type="ECO:0000256" key="16">
    <source>
        <dbReference type="PROSITE-ProRule" id="PRU00339"/>
    </source>
</evidence>
<evidence type="ECO:0000256" key="8">
    <source>
        <dbReference type="ARBA" id="ARBA00022692"/>
    </source>
</evidence>
<comment type="similarity">
    <text evidence="5">Belongs to the TMTC family.</text>
</comment>
<dbReference type="GO" id="GO:0004169">
    <property type="term" value="F:dolichyl-phosphate-mannose-protein mannosyltransferase activity"/>
    <property type="evidence" value="ECO:0007669"/>
    <property type="project" value="UniProtKB-EC"/>
</dbReference>
<keyword evidence="12 18" id="KW-1133">Transmembrane helix</keyword>
<sequence length="663" mass="74952">MNGAAKLEKSEMRNTVLQNCSVMIGLESLSYWLMGLAPTWFHVGNVALHAACCLLFTRAALSVAGLKTPFAALGGLLFASHPVHTEAVTGIVGRADVLACFFFLLSFLAYHDDGWWGTERRIFFSSIMAALSILAKETGVTVLLVNLAFDLYKSWPPVKRSLLDMQWNEESLQFARRAAKVFMVTSLLLVFRLAMLQGGLPRFSRQDNPSAFHPCPHVRMLTFCYLVAFNFWLLLCPATLSHDWQMGSIPLVTSLADYRNLATCLFFAGFLWLAYRIMADFESHKHAPLVLGAMLLCIPFLPATNLLVTVGFVIAERVLYIPSLGVVLIVAYGAQVLYEKMSGSARLQFLLTCWFVVMLASFCSRTMYRNLDWSSREALVRAGIRALPHNAKMHYNLGNYLRDTGRPELAKKHYSEALRLWPSYASAHNNLGTLMTEGLDAESHFLAAIRHSPGHVNAHYNLGQVYRRMNRSEEAVFMLERCLRLNAGYTPAYLLLAKLHSGPLVGRLLRHVIRLQPTSADYLAEYATWLLHNYRIAEAQKYYEEALRLQNSHRTSFLGLARAVRSKGPKARLHQLLLRWHMICCGQKRQRLVYTGDLYLRSWEHYKPGQVTSLPEQSDRPVVACNTVEMPSLLVPGSEDSHQPIRKLRSLPERSESNLRRPG</sequence>
<dbReference type="PROSITE" id="PS50005">
    <property type="entry name" value="TPR"/>
    <property type="match status" value="2"/>
</dbReference>
<dbReference type="EMBL" id="QKKF02000817">
    <property type="protein sequence ID" value="RZF48943.1"/>
    <property type="molecule type" value="Genomic_DNA"/>
</dbReference>
<feature type="transmembrane region" description="Helical" evidence="18">
    <location>
        <begin position="319"/>
        <end position="337"/>
    </location>
</feature>
<evidence type="ECO:0000256" key="2">
    <source>
        <dbReference type="ARBA" id="ARBA00004141"/>
    </source>
</evidence>
<evidence type="ECO:0000256" key="15">
    <source>
        <dbReference type="ARBA" id="ARBA00045102"/>
    </source>
</evidence>
<evidence type="ECO:0000313" key="21">
    <source>
        <dbReference type="Proteomes" id="UP000291343"/>
    </source>
</evidence>
<name>A0A482XSG2_LAOST</name>
<comment type="catalytic activity">
    <reaction evidence="14">
        <text>a di-trans,poly-cis-dolichyl beta-D-mannosyl phosphate + L-threonyl-[protein] = 3-O-(alpha-D-mannosyl)-L-threonyl-[protein] + a di-trans,poly-cis-dolichyl phosphate + H(+)</text>
        <dbReference type="Rhea" id="RHEA:53396"/>
        <dbReference type="Rhea" id="RHEA-COMP:11060"/>
        <dbReference type="Rhea" id="RHEA-COMP:13547"/>
        <dbReference type="Rhea" id="RHEA-COMP:19498"/>
        <dbReference type="Rhea" id="RHEA-COMP:19501"/>
        <dbReference type="ChEBI" id="CHEBI:15378"/>
        <dbReference type="ChEBI" id="CHEBI:30013"/>
        <dbReference type="ChEBI" id="CHEBI:57683"/>
        <dbReference type="ChEBI" id="CHEBI:58211"/>
        <dbReference type="ChEBI" id="CHEBI:137323"/>
        <dbReference type="EC" id="2.4.1.109"/>
    </reaction>
</comment>
<dbReference type="Pfam" id="PF08409">
    <property type="entry name" value="TMTC_DUF1736"/>
    <property type="match status" value="1"/>
</dbReference>
<evidence type="ECO:0000256" key="1">
    <source>
        <dbReference type="ARBA" id="ARBA00003582"/>
    </source>
</evidence>
<feature type="repeat" description="TPR" evidence="16">
    <location>
        <begin position="456"/>
        <end position="489"/>
    </location>
</feature>
<dbReference type="Pfam" id="PF13181">
    <property type="entry name" value="TPR_8"/>
    <property type="match status" value="1"/>
</dbReference>
<feature type="transmembrane region" description="Helical" evidence="18">
    <location>
        <begin position="122"/>
        <end position="149"/>
    </location>
</feature>
<evidence type="ECO:0000256" key="18">
    <source>
        <dbReference type="SAM" id="Phobius"/>
    </source>
</evidence>
<feature type="transmembrane region" description="Helical" evidence="18">
    <location>
        <begin position="91"/>
        <end position="110"/>
    </location>
</feature>
<dbReference type="InterPro" id="IPR013618">
    <property type="entry name" value="TMTC_DUF1736"/>
</dbReference>
<organism evidence="20 21">
    <name type="scientific">Laodelphax striatellus</name>
    <name type="common">Small brown planthopper</name>
    <name type="synonym">Delphax striatella</name>
    <dbReference type="NCBI Taxonomy" id="195883"/>
    <lineage>
        <taxon>Eukaryota</taxon>
        <taxon>Metazoa</taxon>
        <taxon>Ecdysozoa</taxon>
        <taxon>Arthropoda</taxon>
        <taxon>Hexapoda</taxon>
        <taxon>Insecta</taxon>
        <taxon>Pterygota</taxon>
        <taxon>Neoptera</taxon>
        <taxon>Paraneoptera</taxon>
        <taxon>Hemiptera</taxon>
        <taxon>Auchenorrhyncha</taxon>
        <taxon>Fulgoroidea</taxon>
        <taxon>Delphacidae</taxon>
        <taxon>Criomorphinae</taxon>
        <taxon>Laodelphax</taxon>
    </lineage>
</organism>
<dbReference type="PANTHER" id="PTHR44809:SF1">
    <property type="entry name" value="PROTEIN O-MANNOSYL-TRANSFERASE TMTC1"/>
    <property type="match status" value="1"/>
</dbReference>
<dbReference type="Gene3D" id="1.25.40.10">
    <property type="entry name" value="Tetratricopeptide repeat domain"/>
    <property type="match status" value="3"/>
</dbReference>
<keyword evidence="9" id="KW-0677">Repeat</keyword>
<evidence type="ECO:0000256" key="17">
    <source>
        <dbReference type="SAM" id="MobiDB-lite"/>
    </source>
</evidence>
<dbReference type="InParanoid" id="A0A482XSG2"/>
<feature type="transmembrane region" description="Helical" evidence="18">
    <location>
        <begin position="181"/>
        <end position="200"/>
    </location>
</feature>
<evidence type="ECO:0000259" key="19">
    <source>
        <dbReference type="Pfam" id="PF08409"/>
    </source>
</evidence>
<dbReference type="SUPFAM" id="SSF48452">
    <property type="entry name" value="TPR-like"/>
    <property type="match status" value="1"/>
</dbReference>
<feature type="transmembrane region" description="Helical" evidence="18">
    <location>
        <begin position="260"/>
        <end position="277"/>
    </location>
</feature>
<evidence type="ECO:0000256" key="13">
    <source>
        <dbReference type="ARBA" id="ARBA00023136"/>
    </source>
</evidence>
<feature type="region of interest" description="Disordered" evidence="17">
    <location>
        <begin position="636"/>
        <end position="663"/>
    </location>
</feature>
<feature type="transmembrane region" description="Helical" evidence="18">
    <location>
        <begin position="16"/>
        <end position="34"/>
    </location>
</feature>
<feature type="repeat" description="TPR" evidence="16">
    <location>
        <begin position="391"/>
        <end position="424"/>
    </location>
</feature>
<comment type="caution">
    <text evidence="20">The sequence shown here is derived from an EMBL/GenBank/DDBJ whole genome shotgun (WGS) entry which is preliminary data.</text>
</comment>
<dbReference type="SMART" id="SM00028">
    <property type="entry name" value="TPR"/>
    <property type="match status" value="3"/>
</dbReference>
<comment type="function">
    <text evidence="1">Transfers mannosyl residues to the hydroxyl group of serine or threonine residues.</text>
</comment>
<evidence type="ECO:0000256" key="10">
    <source>
        <dbReference type="ARBA" id="ARBA00022803"/>
    </source>
</evidence>
<dbReference type="GO" id="GO:0016020">
    <property type="term" value="C:membrane"/>
    <property type="evidence" value="ECO:0007669"/>
    <property type="project" value="UniProtKB-SubCell"/>
</dbReference>
<dbReference type="AlphaFoldDB" id="A0A482XSG2"/>
<reference evidence="20 21" key="1">
    <citation type="journal article" date="2017" name="Gigascience">
        <title>Genome sequence of the small brown planthopper, Laodelphax striatellus.</title>
        <authorList>
            <person name="Zhu J."/>
            <person name="Jiang F."/>
            <person name="Wang X."/>
            <person name="Yang P."/>
            <person name="Bao Y."/>
            <person name="Zhao W."/>
            <person name="Wang W."/>
            <person name="Lu H."/>
            <person name="Wang Q."/>
            <person name="Cui N."/>
            <person name="Li J."/>
            <person name="Chen X."/>
            <person name="Luo L."/>
            <person name="Yu J."/>
            <person name="Kang L."/>
            <person name="Cui F."/>
        </authorList>
    </citation>
    <scope>NUCLEOTIDE SEQUENCE [LARGE SCALE GENOMIC DNA]</scope>
    <source>
        <strain evidence="20">Lst14</strain>
    </source>
</reference>
<dbReference type="GO" id="GO:0005783">
    <property type="term" value="C:endoplasmic reticulum"/>
    <property type="evidence" value="ECO:0007669"/>
    <property type="project" value="UniProtKB-SubCell"/>
</dbReference>
<dbReference type="SMR" id="A0A482XSG2"/>
<evidence type="ECO:0000256" key="5">
    <source>
        <dbReference type="ARBA" id="ARBA00007882"/>
    </source>
</evidence>
<evidence type="ECO:0000313" key="20">
    <source>
        <dbReference type="EMBL" id="RZF48943.1"/>
    </source>
</evidence>
<protein>
    <recommendedName>
        <fullName evidence="6">dolichyl-phosphate-mannose--protein mannosyltransferase</fullName>
        <ecNumber evidence="6">2.4.1.109</ecNumber>
    </recommendedName>
</protein>
<feature type="compositionally biased region" description="Basic and acidic residues" evidence="17">
    <location>
        <begin position="650"/>
        <end position="663"/>
    </location>
</feature>
<gene>
    <name evidence="20" type="ORF">LSTR_LSTR003019</name>
</gene>
<keyword evidence="11" id="KW-0256">Endoplasmic reticulum</keyword>
<evidence type="ECO:0000256" key="9">
    <source>
        <dbReference type="ARBA" id="ARBA00022737"/>
    </source>
</evidence>
<keyword evidence="21" id="KW-1185">Reference proteome</keyword>
<dbReference type="PANTHER" id="PTHR44809">
    <property type="match status" value="1"/>
</dbReference>
<dbReference type="InterPro" id="IPR052943">
    <property type="entry name" value="TMTC_O-mannosyl-trnsfr"/>
</dbReference>
<evidence type="ECO:0000256" key="7">
    <source>
        <dbReference type="ARBA" id="ARBA00022679"/>
    </source>
</evidence>
<proteinExistence type="inferred from homology"/>
<evidence type="ECO:0000256" key="6">
    <source>
        <dbReference type="ARBA" id="ARBA00012839"/>
    </source>
</evidence>
<feature type="domain" description="DUF1736" evidence="19">
    <location>
        <begin position="198"/>
        <end position="270"/>
    </location>
</feature>
<dbReference type="Proteomes" id="UP000291343">
    <property type="component" value="Unassembled WGS sequence"/>
</dbReference>